<dbReference type="Gene3D" id="4.10.240.10">
    <property type="entry name" value="Zn(2)-C6 fungal-type DNA-binding domain"/>
    <property type="match status" value="1"/>
</dbReference>
<name>A0A6A6HF24_VIRVR</name>
<dbReference type="Pfam" id="PF00172">
    <property type="entry name" value="Zn_clus"/>
    <property type="match status" value="1"/>
</dbReference>
<sequence length="500" mass="56405">MGTLSKSCRTCQTRRVWCDATRPACLNCRKLHRQCGGYEERSHNVFINLDGSSISLSKRQLLNNARRGRDTRQGQKECAKPDFSNSLMLRAEHPLGSPDGPQRRASPQTVIGPHGLSDRDFPDHVKYLWHNLNSEYSVTYDIWAAGVPSILFRNEAFDLAAIALSTQRLSIREKDPRYYSMSLTAYSSALQSHRGRLNSSPPSALLAVTSMLLALYEGAQPKGSHITYRGGHQGHFNGAIALMETCGPGPFQDPGYHEIFKKVRDVAVQIAFSRREKTFLSSQAWRSVPWSTRPKTWRDQLFDIALDMTESVDENLLEEQLRSWHKSWLGRCCHLDVVCSRACTKHCFCSLPPASFPNDQFSLLQAEFWAITLIFLTRKRDAVTKDVYNLRSLEVTEFEDLNTACHRLALDLASALSLPYFGQNQFGVTNSRGISEGRSRAIVCSWALDVYRGGSHVPEEAWWAKLGKILNGTDSEEENSTRFTVAKLDPYSQTQKASTR</sequence>
<protein>
    <recommendedName>
        <fullName evidence="2">Zn(2)-C6 fungal-type domain-containing protein</fullName>
    </recommendedName>
</protein>
<dbReference type="GO" id="GO:0008270">
    <property type="term" value="F:zinc ion binding"/>
    <property type="evidence" value="ECO:0007669"/>
    <property type="project" value="InterPro"/>
</dbReference>
<dbReference type="AlphaFoldDB" id="A0A6A6HF24"/>
<dbReference type="EMBL" id="ML991785">
    <property type="protein sequence ID" value="KAF2236459.1"/>
    <property type="molecule type" value="Genomic_DNA"/>
</dbReference>
<accession>A0A6A6HF24</accession>
<keyword evidence="1" id="KW-0539">Nucleus</keyword>
<dbReference type="GO" id="GO:0000981">
    <property type="term" value="F:DNA-binding transcription factor activity, RNA polymerase II-specific"/>
    <property type="evidence" value="ECO:0007669"/>
    <property type="project" value="InterPro"/>
</dbReference>
<dbReference type="InterPro" id="IPR053178">
    <property type="entry name" value="Osmoadaptation_assoc"/>
</dbReference>
<evidence type="ECO:0000313" key="4">
    <source>
        <dbReference type="Proteomes" id="UP000800092"/>
    </source>
</evidence>
<reference evidence="3" key="1">
    <citation type="journal article" date="2020" name="Stud. Mycol.">
        <title>101 Dothideomycetes genomes: a test case for predicting lifestyles and emergence of pathogens.</title>
        <authorList>
            <person name="Haridas S."/>
            <person name="Albert R."/>
            <person name="Binder M."/>
            <person name="Bloem J."/>
            <person name="Labutti K."/>
            <person name="Salamov A."/>
            <person name="Andreopoulos B."/>
            <person name="Baker S."/>
            <person name="Barry K."/>
            <person name="Bills G."/>
            <person name="Bluhm B."/>
            <person name="Cannon C."/>
            <person name="Castanera R."/>
            <person name="Culley D."/>
            <person name="Daum C."/>
            <person name="Ezra D."/>
            <person name="Gonzalez J."/>
            <person name="Henrissat B."/>
            <person name="Kuo A."/>
            <person name="Liang C."/>
            <person name="Lipzen A."/>
            <person name="Lutzoni F."/>
            <person name="Magnuson J."/>
            <person name="Mondo S."/>
            <person name="Nolan M."/>
            <person name="Ohm R."/>
            <person name="Pangilinan J."/>
            <person name="Park H.-J."/>
            <person name="Ramirez L."/>
            <person name="Alfaro M."/>
            <person name="Sun H."/>
            <person name="Tritt A."/>
            <person name="Yoshinaga Y."/>
            <person name="Zwiers L.-H."/>
            <person name="Turgeon B."/>
            <person name="Goodwin S."/>
            <person name="Spatafora J."/>
            <person name="Crous P."/>
            <person name="Grigoriev I."/>
        </authorList>
    </citation>
    <scope>NUCLEOTIDE SEQUENCE</scope>
    <source>
        <strain evidence="3">Tuck. ex Michener</strain>
    </source>
</reference>
<feature type="domain" description="Zn(2)-C6 fungal-type" evidence="2">
    <location>
        <begin position="7"/>
        <end position="35"/>
    </location>
</feature>
<proteinExistence type="predicted"/>
<organism evidence="3 4">
    <name type="scientific">Viridothelium virens</name>
    <name type="common">Speckled blister lichen</name>
    <name type="synonym">Trypethelium virens</name>
    <dbReference type="NCBI Taxonomy" id="1048519"/>
    <lineage>
        <taxon>Eukaryota</taxon>
        <taxon>Fungi</taxon>
        <taxon>Dikarya</taxon>
        <taxon>Ascomycota</taxon>
        <taxon>Pezizomycotina</taxon>
        <taxon>Dothideomycetes</taxon>
        <taxon>Dothideomycetes incertae sedis</taxon>
        <taxon>Trypetheliales</taxon>
        <taxon>Trypetheliaceae</taxon>
        <taxon>Viridothelium</taxon>
    </lineage>
</organism>
<dbReference type="SUPFAM" id="SSF57701">
    <property type="entry name" value="Zn2/Cys6 DNA-binding domain"/>
    <property type="match status" value="1"/>
</dbReference>
<dbReference type="InterPro" id="IPR036864">
    <property type="entry name" value="Zn2-C6_fun-type_DNA-bd_sf"/>
</dbReference>
<dbReference type="PROSITE" id="PS50048">
    <property type="entry name" value="ZN2_CY6_FUNGAL_2"/>
    <property type="match status" value="1"/>
</dbReference>
<dbReference type="PANTHER" id="PTHR38111">
    <property type="entry name" value="ZN(2)-C6 FUNGAL-TYPE DOMAIN-CONTAINING PROTEIN-RELATED"/>
    <property type="match status" value="1"/>
</dbReference>
<dbReference type="PANTHER" id="PTHR38111:SF9">
    <property type="entry name" value="ZN(2)-C6 FUNGAL-TYPE DOMAIN-CONTAINING PROTEIN"/>
    <property type="match status" value="1"/>
</dbReference>
<evidence type="ECO:0000313" key="3">
    <source>
        <dbReference type="EMBL" id="KAF2236459.1"/>
    </source>
</evidence>
<dbReference type="OrthoDB" id="3525185at2759"/>
<gene>
    <name evidence="3" type="ORF">EV356DRAFT_575062</name>
</gene>
<dbReference type="Proteomes" id="UP000800092">
    <property type="component" value="Unassembled WGS sequence"/>
</dbReference>
<evidence type="ECO:0000256" key="1">
    <source>
        <dbReference type="ARBA" id="ARBA00023242"/>
    </source>
</evidence>
<dbReference type="CDD" id="cd00067">
    <property type="entry name" value="GAL4"/>
    <property type="match status" value="1"/>
</dbReference>
<evidence type="ECO:0000259" key="2">
    <source>
        <dbReference type="PROSITE" id="PS50048"/>
    </source>
</evidence>
<dbReference type="SMART" id="SM00066">
    <property type="entry name" value="GAL4"/>
    <property type="match status" value="1"/>
</dbReference>
<dbReference type="InterPro" id="IPR001138">
    <property type="entry name" value="Zn2Cys6_DnaBD"/>
</dbReference>
<keyword evidence="4" id="KW-1185">Reference proteome</keyword>